<comment type="caution">
    <text evidence="1">The sequence shown here is derived from an EMBL/GenBank/DDBJ whole genome shotgun (WGS) entry which is preliminary data.</text>
</comment>
<proteinExistence type="predicted"/>
<dbReference type="OrthoDB" id="144437at2759"/>
<sequence length="134" mass="15434">MELWFKTKGIMHTKVGPKSSPLNAVERTHQTLESKVKMMMHDSGLLKSMWIHALETAVYVKNRVFCKGDGEFALAHHYVYDILCATRNEAFKKRLFSELNEAYGIKDQCFVSVGVQQNENSIKFIRLGTVRRSH</sequence>
<evidence type="ECO:0000313" key="1">
    <source>
        <dbReference type="EMBL" id="OWY91833.1"/>
    </source>
</evidence>
<reference evidence="2" key="1">
    <citation type="submission" date="2017-03" db="EMBL/GenBank/DDBJ databases">
        <title>Phytopthora megakarya and P. palmivora, two closely related causual agents of cacao black pod achieved similar genome size and gene model numbers by different mechanisms.</title>
        <authorList>
            <person name="Ali S."/>
            <person name="Shao J."/>
            <person name="Larry D.J."/>
            <person name="Kronmiller B."/>
            <person name="Shen D."/>
            <person name="Strem M.D."/>
            <person name="Melnick R.L."/>
            <person name="Guiltinan M.J."/>
            <person name="Tyler B.M."/>
            <person name="Meinhardt L.W."/>
            <person name="Bailey B.A."/>
        </authorList>
    </citation>
    <scope>NUCLEOTIDE SEQUENCE [LARGE SCALE GENOMIC DNA]</scope>
    <source>
        <strain evidence="2">zdho120</strain>
    </source>
</reference>
<dbReference type="InterPro" id="IPR012337">
    <property type="entry name" value="RNaseH-like_sf"/>
</dbReference>
<dbReference type="Gene3D" id="3.30.420.10">
    <property type="entry name" value="Ribonuclease H-like superfamily/Ribonuclease H"/>
    <property type="match status" value="1"/>
</dbReference>
<keyword evidence="2" id="KW-1185">Reference proteome</keyword>
<dbReference type="Proteomes" id="UP000198211">
    <property type="component" value="Unassembled WGS sequence"/>
</dbReference>
<dbReference type="InterPro" id="IPR036397">
    <property type="entry name" value="RNaseH_sf"/>
</dbReference>
<dbReference type="EMBL" id="NBNE01019397">
    <property type="protein sequence ID" value="OWY91833.1"/>
    <property type="molecule type" value="Genomic_DNA"/>
</dbReference>
<protein>
    <submittedName>
        <fullName evidence="1">Copia type Polyprotein</fullName>
    </submittedName>
</protein>
<gene>
    <name evidence="1" type="ORF">PHMEG_00039422</name>
</gene>
<evidence type="ECO:0000313" key="2">
    <source>
        <dbReference type="Proteomes" id="UP000198211"/>
    </source>
</evidence>
<dbReference type="SUPFAM" id="SSF53098">
    <property type="entry name" value="Ribonuclease H-like"/>
    <property type="match status" value="1"/>
</dbReference>
<dbReference type="GO" id="GO:0003676">
    <property type="term" value="F:nucleic acid binding"/>
    <property type="evidence" value="ECO:0007669"/>
    <property type="project" value="InterPro"/>
</dbReference>
<name>A0A225UFS4_9STRA</name>
<dbReference type="AlphaFoldDB" id="A0A225UFS4"/>
<organism evidence="1 2">
    <name type="scientific">Phytophthora megakarya</name>
    <dbReference type="NCBI Taxonomy" id="4795"/>
    <lineage>
        <taxon>Eukaryota</taxon>
        <taxon>Sar</taxon>
        <taxon>Stramenopiles</taxon>
        <taxon>Oomycota</taxon>
        <taxon>Peronosporomycetes</taxon>
        <taxon>Peronosporales</taxon>
        <taxon>Peronosporaceae</taxon>
        <taxon>Phytophthora</taxon>
    </lineage>
</organism>
<accession>A0A225UFS4</accession>